<gene>
    <name evidence="2" type="ORF">C5167_038144</name>
</gene>
<dbReference type="OrthoDB" id="740966at2759"/>
<proteinExistence type="predicted"/>
<evidence type="ECO:0000313" key="3">
    <source>
        <dbReference type="Proteomes" id="UP000316621"/>
    </source>
</evidence>
<evidence type="ECO:0008006" key="4">
    <source>
        <dbReference type="Google" id="ProtNLM"/>
    </source>
</evidence>
<keyword evidence="1" id="KW-1133">Transmembrane helix</keyword>
<dbReference type="Proteomes" id="UP000316621">
    <property type="component" value="Chromosome 1"/>
</dbReference>
<keyword evidence="1" id="KW-0472">Membrane</keyword>
<dbReference type="PANTHER" id="PTHR14241">
    <property type="entry name" value="INTERFERON-INDUCED PROTEIN 44"/>
    <property type="match status" value="1"/>
</dbReference>
<dbReference type="Gramene" id="RZC45193">
    <property type="protein sequence ID" value="RZC45193"/>
    <property type="gene ID" value="C5167_038144"/>
</dbReference>
<accession>A0A4Y7I8C3</accession>
<keyword evidence="3" id="KW-1185">Reference proteome</keyword>
<dbReference type="Gene3D" id="3.40.50.300">
    <property type="entry name" value="P-loop containing nucleotide triphosphate hydrolases"/>
    <property type="match status" value="1"/>
</dbReference>
<dbReference type="OMA" id="HHKKLCS"/>
<feature type="transmembrane region" description="Helical" evidence="1">
    <location>
        <begin position="367"/>
        <end position="390"/>
    </location>
</feature>
<dbReference type="SUPFAM" id="SSF52540">
    <property type="entry name" value="P-loop containing nucleoside triphosphate hydrolases"/>
    <property type="match status" value="1"/>
</dbReference>
<dbReference type="AlphaFoldDB" id="A0A4Y7I8C3"/>
<keyword evidence="1" id="KW-0812">Transmembrane</keyword>
<dbReference type="InterPro" id="IPR027417">
    <property type="entry name" value="P-loop_NTPase"/>
</dbReference>
<organism evidence="2 3">
    <name type="scientific">Papaver somniferum</name>
    <name type="common">Opium poppy</name>
    <dbReference type="NCBI Taxonomy" id="3469"/>
    <lineage>
        <taxon>Eukaryota</taxon>
        <taxon>Viridiplantae</taxon>
        <taxon>Streptophyta</taxon>
        <taxon>Embryophyta</taxon>
        <taxon>Tracheophyta</taxon>
        <taxon>Spermatophyta</taxon>
        <taxon>Magnoliopsida</taxon>
        <taxon>Ranunculales</taxon>
        <taxon>Papaveraceae</taxon>
        <taxon>Papaveroideae</taxon>
        <taxon>Papaver</taxon>
    </lineage>
</organism>
<dbReference type="PANTHER" id="PTHR14241:SF24">
    <property type="entry name" value="G DOMAIN-CONTAINING PROTEIN"/>
    <property type="match status" value="1"/>
</dbReference>
<protein>
    <recommendedName>
        <fullName evidence="4">G domain-containing protein</fullName>
    </recommendedName>
</protein>
<sequence>MNDFILVGETRKNMRKQFSPSSDEDDSHSDILSSSRSSFQNWWRSAKEFDENGNLKLDYTNLITDLSPRLKVIREMERLALIATDGLDDLRHKLLSYKSGDFWLPTGGIKKEEMEISPIITILLVGFSGAGKSSIINLMYSVLGRSGLIPFTQTSGVSSEYTTMFMEEHNVLRSIRSGFCVYDSRGLDYSQLGESLEGLNNWMVTGIHHHQLCRRPGVEENLTGPIMPSTSRFIRRRVNCAMVVVNIAEIYKALLNGDSKPLESAKELFHSPSMRKSNENPIVIMTHGDKLTVEERIDGRIKICEFLGISETSGTYDIVCLTEHGILAEESDPITAYALTEAIYRALIFSDRTHSPKTNYKDYFSNVLNLIICFIAGIFTYLAHFFSQLADPNKLKRM</sequence>
<name>A0A4Y7I8C3_PAPSO</name>
<evidence type="ECO:0000313" key="2">
    <source>
        <dbReference type="EMBL" id="RZC45193.1"/>
    </source>
</evidence>
<evidence type="ECO:0000256" key="1">
    <source>
        <dbReference type="SAM" id="Phobius"/>
    </source>
</evidence>
<reference evidence="2 3" key="1">
    <citation type="journal article" date="2018" name="Science">
        <title>The opium poppy genome and morphinan production.</title>
        <authorList>
            <person name="Guo L."/>
            <person name="Winzer T."/>
            <person name="Yang X."/>
            <person name="Li Y."/>
            <person name="Ning Z."/>
            <person name="He Z."/>
            <person name="Teodor R."/>
            <person name="Lu Y."/>
            <person name="Bowser T.A."/>
            <person name="Graham I.A."/>
            <person name="Ye K."/>
        </authorList>
    </citation>
    <scope>NUCLEOTIDE SEQUENCE [LARGE SCALE GENOMIC DNA]</scope>
    <source>
        <strain evidence="3">cv. HN1</strain>
        <tissue evidence="2">Leaves</tissue>
    </source>
</reference>
<dbReference type="EMBL" id="CM010715">
    <property type="protein sequence ID" value="RZC45193.1"/>
    <property type="molecule type" value="Genomic_DNA"/>
</dbReference>